<organism evidence="1 2">
    <name type="scientific">Larkinella knui</name>
    <dbReference type="NCBI Taxonomy" id="2025310"/>
    <lineage>
        <taxon>Bacteria</taxon>
        <taxon>Pseudomonadati</taxon>
        <taxon>Bacteroidota</taxon>
        <taxon>Cytophagia</taxon>
        <taxon>Cytophagales</taxon>
        <taxon>Spirosomataceae</taxon>
        <taxon>Larkinella</taxon>
    </lineage>
</organism>
<dbReference type="RefSeq" id="WP_221622012.1">
    <property type="nucleotide sequence ID" value="NZ_RQJP01000002.1"/>
</dbReference>
<reference evidence="1 2" key="1">
    <citation type="submission" date="2018-11" db="EMBL/GenBank/DDBJ databases">
        <authorList>
            <person name="Zhou Z."/>
            <person name="Wang G."/>
        </authorList>
    </citation>
    <scope>NUCLEOTIDE SEQUENCE [LARGE SCALE GENOMIC DNA]</scope>
    <source>
        <strain evidence="1 2">KCTC42998</strain>
    </source>
</reference>
<keyword evidence="2" id="KW-1185">Reference proteome</keyword>
<comment type="caution">
    <text evidence="1">The sequence shown here is derived from an EMBL/GenBank/DDBJ whole genome shotgun (WGS) entry which is preliminary data.</text>
</comment>
<protein>
    <submittedName>
        <fullName evidence="1">Uncharacterized protein</fullName>
    </submittedName>
</protein>
<name>A0A3P1CPS4_9BACT</name>
<accession>A0A3P1CPS4</accession>
<evidence type="ECO:0000313" key="1">
    <source>
        <dbReference type="EMBL" id="RRB15249.1"/>
    </source>
</evidence>
<gene>
    <name evidence="1" type="ORF">EHT87_11955</name>
</gene>
<sequence>MVPQEYNPERVEYCNGYSTLSGLCGRVFSRAPRIASGVNDDTPSGLDDRGVMTSPNRRHWNPGMGIIIGPRIASGANDDAPSGWGGANQVLGVGRRSAYASYDKTGASQRSTSSTLIFLRWA</sequence>
<dbReference type="AlphaFoldDB" id="A0A3P1CPS4"/>
<evidence type="ECO:0000313" key="2">
    <source>
        <dbReference type="Proteomes" id="UP000274271"/>
    </source>
</evidence>
<dbReference type="EMBL" id="RQJP01000002">
    <property type="protein sequence ID" value="RRB15249.1"/>
    <property type="molecule type" value="Genomic_DNA"/>
</dbReference>
<proteinExistence type="predicted"/>
<dbReference type="Proteomes" id="UP000274271">
    <property type="component" value="Unassembled WGS sequence"/>
</dbReference>